<dbReference type="RefSeq" id="YP_009199154.1">
    <property type="nucleotide sequence ID" value="NC_028805.1"/>
</dbReference>
<sequence length="50" mass="5612">MWTDVSKLAVGTEFNVINGAWDGKIIEVDGVKHLHVLDTDKKFNLSRTGR</sequence>
<dbReference type="Proteomes" id="UP000208104">
    <property type="component" value="Segment"/>
</dbReference>
<gene>
    <name evidence="1" type="ORF">JENST_93</name>
</gene>
<reference evidence="1 2" key="1">
    <citation type="journal article" date="2015" name="Genome Announc.">
        <title>Genome Sequences of Five Additional Brevibacillus laterosporus Bacteriophages.</title>
        <authorList>
            <person name="Merrill B.D."/>
            <person name="Berg J.A."/>
            <person name="Graves K.A."/>
            <person name="Ward A.T."/>
            <person name="Hilton J.A."/>
            <person name="Wake B.N."/>
            <person name="Grose J.H."/>
            <person name="Breakwell D.P."/>
            <person name="Burnett S.H."/>
        </authorList>
    </citation>
    <scope>NUCLEOTIDE SEQUENCE [LARGE SCALE GENOMIC DNA]</scope>
</reference>
<dbReference type="KEGG" id="vg:26626041"/>
<name>A0A0K2CN29_9CAUD</name>
<evidence type="ECO:0000313" key="2">
    <source>
        <dbReference type="Proteomes" id="UP000208104"/>
    </source>
</evidence>
<proteinExistence type="predicted"/>
<organism evidence="1 2">
    <name type="scientific">Brevibacillus phage Jenst</name>
    <dbReference type="NCBI Taxonomy" id="1691954"/>
    <lineage>
        <taxon>Viruses</taxon>
        <taxon>Duplodnaviria</taxon>
        <taxon>Heunggongvirae</taxon>
        <taxon>Uroviricota</taxon>
        <taxon>Caudoviricetes</taxon>
        <taxon>Jenstvirus</taxon>
        <taxon>Jenstvirus jenst</taxon>
    </lineage>
</organism>
<protein>
    <submittedName>
        <fullName evidence="1">Uncharacterized protein</fullName>
    </submittedName>
</protein>
<evidence type="ECO:0000313" key="1">
    <source>
        <dbReference type="EMBL" id="ALA07222.1"/>
    </source>
</evidence>
<dbReference type="EMBL" id="KT151955">
    <property type="protein sequence ID" value="ALA07222.1"/>
    <property type="molecule type" value="Genomic_DNA"/>
</dbReference>
<accession>A0A0K2CN29</accession>
<keyword evidence="2" id="KW-1185">Reference proteome</keyword>
<dbReference type="GeneID" id="26626041"/>